<dbReference type="Pfam" id="PF00815">
    <property type="entry name" value="Histidinol_dh"/>
    <property type="match status" value="1"/>
</dbReference>
<feature type="binding site" evidence="10">
    <location>
        <position position="114"/>
    </location>
    <ligand>
        <name>NAD(+)</name>
        <dbReference type="ChEBI" id="CHEBI:57540"/>
    </ligand>
</feature>
<evidence type="ECO:0000256" key="3">
    <source>
        <dbReference type="ARBA" id="ARBA00012965"/>
    </source>
</evidence>
<feature type="binding site" evidence="11">
    <location>
        <position position="241"/>
    </location>
    <ligand>
        <name>substrate</name>
    </ligand>
</feature>
<dbReference type="PRINTS" id="PR00083">
    <property type="entry name" value="HOLDHDRGNASE"/>
</dbReference>
<dbReference type="RefSeq" id="WP_126110384.1">
    <property type="nucleotide sequence ID" value="NZ_CP034465.1"/>
</dbReference>
<dbReference type="AlphaFoldDB" id="A0A3S9HBF8"/>
<dbReference type="Proteomes" id="UP000273326">
    <property type="component" value="Chromosome"/>
</dbReference>
<dbReference type="PANTHER" id="PTHR21256">
    <property type="entry name" value="HISTIDINOL DEHYDROGENASE HDH"/>
    <property type="match status" value="1"/>
</dbReference>
<evidence type="ECO:0000256" key="12">
    <source>
        <dbReference type="PIRSR" id="PIRSR000099-4"/>
    </source>
</evidence>
<feature type="active site" description="Proton acceptor" evidence="9">
    <location>
        <position position="308"/>
    </location>
</feature>
<evidence type="ECO:0000256" key="4">
    <source>
        <dbReference type="ARBA" id="ARBA00022723"/>
    </source>
</evidence>
<sequence length="413" mass="46406">MNAQEFMKLFEEKQVQEEFDYYEDVAAILKNVRLKKDEALRNYTEIFDQQRIADFKVPISYLKESYEALEPEVREALQTIKQRIESYEKSIKYQDQDLNEFRYVYRPLEKVGVYIPGGTALYPSSVLMTVVPAMVAGVKEIHVVTPTFTEQNITFATLYLCGIEDVYTVGGAQAIAALAYGTETIPKVDKIVGPGNAYVALAKRLVFGEVGIDMIAGPSEILLYIDETAELDAVVTDIFAQAEHDGNARTFLLAETKDLLERVQQKIDQIVDQQVRSEIIKKSLRNNHYAISDTRKNLLKVLNDLAPEHVSIQHKDAKEIIQEIQYAGAVFEGHFAPEAIGDYAAGPSHVLPTNRTARFSHGLNVNDFLTSHAVINLTKETYQAIVEPAKIIAAKEGLDAHYQSLAIRTEVKE</sequence>
<dbReference type="GO" id="GO:0005829">
    <property type="term" value="C:cytosol"/>
    <property type="evidence" value="ECO:0007669"/>
    <property type="project" value="TreeGrafter"/>
</dbReference>
<feature type="binding site" evidence="10">
    <location>
        <position position="173"/>
    </location>
    <ligand>
        <name>NAD(+)</name>
        <dbReference type="ChEBI" id="CHEBI:57540"/>
    </ligand>
</feature>
<comment type="cofactor">
    <cofactor evidence="12">
        <name>Zn(2+)</name>
        <dbReference type="ChEBI" id="CHEBI:29105"/>
    </cofactor>
    <text evidence="12">Binds 1 zinc ion per subunit.</text>
</comment>
<evidence type="ECO:0000256" key="13">
    <source>
        <dbReference type="RuleBase" id="RU004175"/>
    </source>
</evidence>
<dbReference type="InterPro" id="IPR001692">
    <property type="entry name" value="Histidinol_DH_CS"/>
</dbReference>
<evidence type="ECO:0000256" key="11">
    <source>
        <dbReference type="PIRSR" id="PIRSR000099-3"/>
    </source>
</evidence>
<dbReference type="FunFam" id="3.40.50.1980:FF:000026">
    <property type="entry name" value="Histidinol dehydrogenase"/>
    <property type="match status" value="1"/>
</dbReference>
<evidence type="ECO:0000256" key="10">
    <source>
        <dbReference type="PIRSR" id="PIRSR000099-2"/>
    </source>
</evidence>
<feature type="binding site" evidence="12">
    <location>
        <position position="241"/>
    </location>
    <ligand>
        <name>Zn(2+)</name>
        <dbReference type="ChEBI" id="CHEBI:29105"/>
    </ligand>
</feature>
<dbReference type="Gene3D" id="1.20.5.1300">
    <property type="match status" value="1"/>
</dbReference>
<feature type="binding site" evidence="12">
    <location>
        <position position="401"/>
    </location>
    <ligand>
        <name>Zn(2+)</name>
        <dbReference type="ChEBI" id="CHEBI:29105"/>
    </ligand>
</feature>
<keyword evidence="10" id="KW-0520">NAD</keyword>
<keyword evidence="6 8" id="KW-0560">Oxidoreductase</keyword>
<dbReference type="EC" id="1.1.1.23" evidence="3"/>
<evidence type="ECO:0000256" key="1">
    <source>
        <dbReference type="ARBA" id="ARBA00003850"/>
    </source>
</evidence>
<dbReference type="InterPro" id="IPR012131">
    <property type="entry name" value="Hstdl_DH"/>
</dbReference>
<keyword evidence="5 12" id="KW-0862">Zinc</keyword>
<keyword evidence="15" id="KW-1185">Reference proteome</keyword>
<dbReference type="PANTHER" id="PTHR21256:SF2">
    <property type="entry name" value="HISTIDINE BIOSYNTHESIS TRIFUNCTIONAL PROTEIN"/>
    <property type="match status" value="1"/>
</dbReference>
<dbReference type="NCBIfam" id="TIGR00069">
    <property type="entry name" value="hisD"/>
    <property type="match status" value="1"/>
</dbReference>
<feature type="binding site" evidence="11">
    <location>
        <position position="244"/>
    </location>
    <ligand>
        <name>substrate</name>
    </ligand>
</feature>
<dbReference type="KEGG" id="jeh:EJN90_08715"/>
<name>A0A3S9HBF8_9LACT</name>
<evidence type="ECO:0000313" key="15">
    <source>
        <dbReference type="Proteomes" id="UP000273326"/>
    </source>
</evidence>
<gene>
    <name evidence="14" type="primary">hisD</name>
    <name evidence="14" type="ORF">EJN90_08715</name>
</gene>
<proteinExistence type="inferred from homology"/>
<evidence type="ECO:0000256" key="8">
    <source>
        <dbReference type="PIRNR" id="PIRNR000099"/>
    </source>
</evidence>
<feature type="binding site" evidence="11">
    <location>
        <position position="342"/>
    </location>
    <ligand>
        <name>substrate</name>
    </ligand>
</feature>
<evidence type="ECO:0000256" key="9">
    <source>
        <dbReference type="PIRSR" id="PIRSR000099-1"/>
    </source>
</evidence>
<dbReference type="PIRSF" id="PIRSF000099">
    <property type="entry name" value="Histidinol_dh"/>
    <property type="match status" value="1"/>
</dbReference>
<dbReference type="OrthoDB" id="9805269at2"/>
<dbReference type="GO" id="GO:0004399">
    <property type="term" value="F:histidinol dehydrogenase activity"/>
    <property type="evidence" value="ECO:0007669"/>
    <property type="project" value="UniProtKB-EC"/>
</dbReference>
<feature type="binding site" evidence="11">
    <location>
        <position position="401"/>
    </location>
    <ligand>
        <name>substrate</name>
    </ligand>
</feature>
<feature type="binding site" evidence="11">
    <location>
        <position position="309"/>
    </location>
    <ligand>
        <name>substrate</name>
    </ligand>
</feature>
<evidence type="ECO:0000256" key="2">
    <source>
        <dbReference type="ARBA" id="ARBA00010178"/>
    </source>
</evidence>
<feature type="binding site" evidence="11">
    <location>
        <position position="219"/>
    </location>
    <ligand>
        <name>substrate</name>
    </ligand>
</feature>
<dbReference type="InterPro" id="IPR022695">
    <property type="entry name" value="Histidinol_DH_monofunct"/>
</dbReference>
<dbReference type="GO" id="GO:0051287">
    <property type="term" value="F:NAD binding"/>
    <property type="evidence" value="ECO:0007669"/>
    <property type="project" value="InterPro"/>
</dbReference>
<keyword evidence="4 12" id="KW-0479">Metal-binding</keyword>
<evidence type="ECO:0000256" key="5">
    <source>
        <dbReference type="ARBA" id="ARBA00022833"/>
    </source>
</evidence>
<protein>
    <recommendedName>
        <fullName evidence="3">histidinol dehydrogenase</fullName>
        <ecNumber evidence="3">1.1.1.23</ecNumber>
    </recommendedName>
</protein>
<evidence type="ECO:0000256" key="6">
    <source>
        <dbReference type="ARBA" id="ARBA00023002"/>
    </source>
</evidence>
<reference evidence="15" key="1">
    <citation type="submission" date="2018-12" db="EMBL/GenBank/DDBJ databases">
        <title>Complete genome sequencing of Jeotgalibaca sp. H21T32.</title>
        <authorList>
            <person name="Bae J.-W."/>
            <person name="Lee S.-Y."/>
        </authorList>
    </citation>
    <scope>NUCLEOTIDE SEQUENCE [LARGE SCALE GENOMIC DNA]</scope>
    <source>
        <strain evidence="15">H21T32</strain>
    </source>
</reference>
<dbReference type="CDD" id="cd06572">
    <property type="entry name" value="Histidinol_dh"/>
    <property type="match status" value="1"/>
</dbReference>
<dbReference type="GO" id="GO:0000105">
    <property type="term" value="P:L-histidine biosynthetic process"/>
    <property type="evidence" value="ECO:0007669"/>
    <property type="project" value="InterPro"/>
</dbReference>
<accession>A0A3S9HBF8</accession>
<organism evidence="14 15">
    <name type="scientific">Jeotgalibaca ciconiae</name>
    <dbReference type="NCBI Taxonomy" id="2496265"/>
    <lineage>
        <taxon>Bacteria</taxon>
        <taxon>Bacillati</taxon>
        <taxon>Bacillota</taxon>
        <taxon>Bacilli</taxon>
        <taxon>Lactobacillales</taxon>
        <taxon>Carnobacteriaceae</taxon>
        <taxon>Jeotgalibaca</taxon>
    </lineage>
</organism>
<comment type="function">
    <text evidence="1">Catalyzes the sequential NAD-dependent oxidations of L-histidinol to L-histidinaldehyde and then to L-histidine.</text>
</comment>
<evidence type="ECO:0000256" key="7">
    <source>
        <dbReference type="ARBA" id="ARBA00049489"/>
    </source>
</evidence>
<dbReference type="InterPro" id="IPR016161">
    <property type="entry name" value="Ald_DH/histidinol_DH"/>
</dbReference>
<feature type="active site" description="Proton acceptor" evidence="9">
    <location>
        <position position="309"/>
    </location>
</feature>
<comment type="catalytic activity">
    <reaction evidence="7">
        <text>L-histidinol + 2 NAD(+) + H2O = L-histidine + 2 NADH + 3 H(+)</text>
        <dbReference type="Rhea" id="RHEA:20641"/>
        <dbReference type="ChEBI" id="CHEBI:15377"/>
        <dbReference type="ChEBI" id="CHEBI:15378"/>
        <dbReference type="ChEBI" id="CHEBI:57540"/>
        <dbReference type="ChEBI" id="CHEBI:57595"/>
        <dbReference type="ChEBI" id="CHEBI:57699"/>
        <dbReference type="ChEBI" id="CHEBI:57945"/>
        <dbReference type="EC" id="1.1.1.23"/>
    </reaction>
</comment>
<dbReference type="SUPFAM" id="SSF53720">
    <property type="entry name" value="ALDH-like"/>
    <property type="match status" value="1"/>
</dbReference>
<feature type="binding site" evidence="12">
    <location>
        <position position="244"/>
    </location>
    <ligand>
        <name>Zn(2+)</name>
        <dbReference type="ChEBI" id="CHEBI:29105"/>
    </ligand>
</feature>
<dbReference type="PROSITE" id="PS00611">
    <property type="entry name" value="HISOL_DEHYDROGENASE"/>
    <property type="match status" value="1"/>
</dbReference>
<feature type="binding site" evidence="10">
    <location>
        <position position="196"/>
    </location>
    <ligand>
        <name>NAD(+)</name>
        <dbReference type="ChEBI" id="CHEBI:57540"/>
    </ligand>
</feature>
<dbReference type="GO" id="GO:0046872">
    <property type="term" value="F:metal ion binding"/>
    <property type="evidence" value="ECO:0007669"/>
    <property type="project" value="UniProtKB-KW"/>
</dbReference>
<comment type="similarity">
    <text evidence="2 8 13">Belongs to the histidinol dehydrogenase family.</text>
</comment>
<evidence type="ECO:0000313" key="14">
    <source>
        <dbReference type="EMBL" id="AZP04710.1"/>
    </source>
</evidence>
<feature type="binding site" evidence="11">
    <location>
        <position position="396"/>
    </location>
    <ligand>
        <name>substrate</name>
    </ligand>
</feature>
<dbReference type="FunFam" id="3.40.50.1980:FF:000001">
    <property type="entry name" value="Histidinol dehydrogenase"/>
    <property type="match status" value="1"/>
</dbReference>
<dbReference type="EMBL" id="CP034465">
    <property type="protein sequence ID" value="AZP04710.1"/>
    <property type="molecule type" value="Genomic_DNA"/>
</dbReference>
<dbReference type="Gene3D" id="3.40.50.1980">
    <property type="entry name" value="Nitrogenase molybdenum iron protein domain"/>
    <property type="match status" value="2"/>
</dbReference>
<feature type="binding site" evidence="12">
    <location>
        <position position="342"/>
    </location>
    <ligand>
        <name>Zn(2+)</name>
        <dbReference type="ChEBI" id="CHEBI:29105"/>
    </ligand>
</feature>